<dbReference type="GO" id="GO:0000160">
    <property type="term" value="P:phosphorelay signal transduction system"/>
    <property type="evidence" value="ECO:0007669"/>
    <property type="project" value="InterPro"/>
</dbReference>
<dbReference type="PROSITE" id="PS50110">
    <property type="entry name" value="RESPONSE_REGULATORY"/>
    <property type="match status" value="1"/>
</dbReference>
<evidence type="ECO:0000256" key="1">
    <source>
        <dbReference type="PROSITE-ProRule" id="PRU00169"/>
    </source>
</evidence>
<feature type="modified residue" description="4-aspartylphosphate" evidence="1">
    <location>
        <position position="62"/>
    </location>
</feature>
<proteinExistence type="predicted"/>
<dbReference type="Gene3D" id="3.40.50.2300">
    <property type="match status" value="1"/>
</dbReference>
<dbReference type="InterPro" id="IPR052893">
    <property type="entry name" value="TCS_response_regulator"/>
</dbReference>
<keyword evidence="4" id="KW-1185">Reference proteome</keyword>
<dbReference type="EMBL" id="JAHESC010000057">
    <property type="protein sequence ID" value="MBT1690169.1"/>
    <property type="molecule type" value="Genomic_DNA"/>
</dbReference>
<feature type="domain" description="Response regulatory" evidence="2">
    <location>
        <begin position="9"/>
        <end position="129"/>
    </location>
</feature>
<dbReference type="SMART" id="SM00448">
    <property type="entry name" value="REC"/>
    <property type="match status" value="1"/>
</dbReference>
<reference evidence="3 4" key="1">
    <citation type="submission" date="2021-05" db="EMBL/GenBank/DDBJ databases">
        <title>A Polyphasic approach of four new species of the genus Ohtaekwangia: Ohtaekwangia histidinii sp. nov., Ohtaekwangia cretensis sp. nov., Ohtaekwangia indiensis sp. nov., Ohtaekwangia reichenbachii sp. nov. from diverse environment.</title>
        <authorList>
            <person name="Octaviana S."/>
        </authorList>
    </citation>
    <scope>NUCLEOTIDE SEQUENCE [LARGE SCALE GENOMIC DNA]</scope>
    <source>
        <strain evidence="3 4">PWU37</strain>
    </source>
</reference>
<dbReference type="SUPFAM" id="SSF52172">
    <property type="entry name" value="CheY-like"/>
    <property type="match status" value="1"/>
</dbReference>
<gene>
    <name evidence="3" type="ORF">KK078_26630</name>
</gene>
<evidence type="ECO:0000259" key="2">
    <source>
        <dbReference type="PROSITE" id="PS50110"/>
    </source>
</evidence>
<name>A0AAP2GG49_9BACT</name>
<sequence length="140" mass="15883">MKSFYSIKHVYYADDDPDDRFLFQEVLSEIDASLQLTLVDSGHALLDTLCTKSTLPDVVFLDWNMPVKNGLQCLLEIKQNQRLKTIPVVIISTSSENSISRETLEGGAFRYIQKPVYVAQLKTLIQECLQNIVALRQGEC</sequence>
<dbReference type="AlphaFoldDB" id="A0AAP2GG49"/>
<dbReference type="PANTHER" id="PTHR44520">
    <property type="entry name" value="RESPONSE REGULATOR RCP1-RELATED"/>
    <property type="match status" value="1"/>
</dbReference>
<protein>
    <submittedName>
        <fullName evidence="3">Response regulator</fullName>
    </submittedName>
</protein>
<dbReference type="InterPro" id="IPR011006">
    <property type="entry name" value="CheY-like_superfamily"/>
</dbReference>
<organism evidence="3 4">
    <name type="scientific">Dawidia soli</name>
    <dbReference type="NCBI Taxonomy" id="2782352"/>
    <lineage>
        <taxon>Bacteria</taxon>
        <taxon>Pseudomonadati</taxon>
        <taxon>Bacteroidota</taxon>
        <taxon>Cytophagia</taxon>
        <taxon>Cytophagales</taxon>
        <taxon>Chryseotaleaceae</taxon>
        <taxon>Dawidia</taxon>
    </lineage>
</organism>
<dbReference type="Proteomes" id="UP001319180">
    <property type="component" value="Unassembled WGS sequence"/>
</dbReference>
<dbReference type="Pfam" id="PF00072">
    <property type="entry name" value="Response_reg"/>
    <property type="match status" value="1"/>
</dbReference>
<keyword evidence="1" id="KW-0597">Phosphoprotein</keyword>
<comment type="caution">
    <text evidence="3">The sequence shown here is derived from an EMBL/GenBank/DDBJ whole genome shotgun (WGS) entry which is preliminary data.</text>
</comment>
<dbReference type="PANTHER" id="PTHR44520:SF2">
    <property type="entry name" value="RESPONSE REGULATOR RCP1"/>
    <property type="match status" value="1"/>
</dbReference>
<accession>A0AAP2GG49</accession>
<dbReference type="InterPro" id="IPR001789">
    <property type="entry name" value="Sig_transdc_resp-reg_receiver"/>
</dbReference>
<evidence type="ECO:0000313" key="4">
    <source>
        <dbReference type="Proteomes" id="UP001319180"/>
    </source>
</evidence>
<evidence type="ECO:0000313" key="3">
    <source>
        <dbReference type="EMBL" id="MBT1690169.1"/>
    </source>
</evidence>
<dbReference type="RefSeq" id="WP_254093388.1">
    <property type="nucleotide sequence ID" value="NZ_JAHESC010000057.1"/>
</dbReference>